<evidence type="ECO:0000256" key="2">
    <source>
        <dbReference type="ARBA" id="ARBA00010736"/>
    </source>
</evidence>
<keyword evidence="9" id="KW-1185">Reference proteome</keyword>
<accession>A0A6V8MZQ0</accession>
<evidence type="ECO:0000313" key="8">
    <source>
        <dbReference type="Proteomes" id="UP000568888"/>
    </source>
</evidence>
<evidence type="ECO:0000256" key="1">
    <source>
        <dbReference type="ARBA" id="ARBA00004496"/>
    </source>
</evidence>
<comment type="subcellular location">
    <subcellularLocation>
        <location evidence="1">Cytoplasm</location>
    </subcellularLocation>
</comment>
<dbReference type="PANTHER" id="PTHR33705">
    <property type="entry name" value="PHOSPHOCARRIER PROTEIN HPR"/>
    <property type="match status" value="1"/>
</dbReference>
<feature type="domain" description="HPr" evidence="5">
    <location>
        <begin position="1"/>
        <end position="88"/>
    </location>
</feature>
<dbReference type="PANTHER" id="PTHR33705:SF2">
    <property type="entry name" value="PHOSPHOCARRIER PROTEIN NPR"/>
    <property type="match status" value="1"/>
</dbReference>
<name>A0A6V8MZQ0_9BACT</name>
<dbReference type="GO" id="GO:0005737">
    <property type="term" value="C:cytoplasm"/>
    <property type="evidence" value="ECO:0007669"/>
    <property type="project" value="UniProtKB-SubCell"/>
</dbReference>
<dbReference type="GO" id="GO:0009401">
    <property type="term" value="P:phosphoenolpyruvate-dependent sugar phosphotransferase system"/>
    <property type="evidence" value="ECO:0007669"/>
    <property type="project" value="UniProtKB-KW"/>
</dbReference>
<organism evidence="6 8">
    <name type="scientific">Geomonas paludis</name>
    <dbReference type="NCBI Taxonomy" id="2740185"/>
    <lineage>
        <taxon>Bacteria</taxon>
        <taxon>Pseudomonadati</taxon>
        <taxon>Thermodesulfobacteriota</taxon>
        <taxon>Desulfuromonadia</taxon>
        <taxon>Geobacterales</taxon>
        <taxon>Geobacteraceae</taxon>
        <taxon>Geomonas</taxon>
    </lineage>
</organism>
<keyword evidence="4" id="KW-0598">Phosphotransferase system</keyword>
<keyword evidence="3" id="KW-0963">Cytoplasm</keyword>
<dbReference type="InterPro" id="IPR035895">
    <property type="entry name" value="HPr-like_sf"/>
</dbReference>
<dbReference type="PROSITE" id="PS00589">
    <property type="entry name" value="PTS_HPR_SER"/>
    <property type="match status" value="1"/>
</dbReference>
<evidence type="ECO:0000313" key="6">
    <source>
        <dbReference type="EMBL" id="GFO65560.1"/>
    </source>
</evidence>
<dbReference type="EMBL" id="CP096574">
    <property type="protein sequence ID" value="UPU36889.1"/>
    <property type="molecule type" value="Genomic_DNA"/>
</dbReference>
<protein>
    <submittedName>
        <fullName evidence="7">HPr family phosphocarrier protein</fullName>
    </submittedName>
    <submittedName>
        <fullName evidence="6">Phosphocarrier protein HPr</fullName>
    </submittedName>
</protein>
<reference evidence="8" key="1">
    <citation type="submission" date="2020-06" db="EMBL/GenBank/DDBJ databases">
        <title>Draft genomic sequecing of Geomonas sp. Red736.</title>
        <authorList>
            <person name="Itoh H."/>
            <person name="Xu Z.X."/>
            <person name="Ushijima N."/>
            <person name="Masuda Y."/>
            <person name="Shiratori Y."/>
            <person name="Senoo K."/>
        </authorList>
    </citation>
    <scope>NUCLEOTIDE SEQUENCE [LARGE SCALE GENOMIC DNA]</scope>
    <source>
        <strain evidence="8">Red736</strain>
    </source>
</reference>
<dbReference type="SUPFAM" id="SSF55594">
    <property type="entry name" value="HPr-like"/>
    <property type="match status" value="1"/>
</dbReference>
<evidence type="ECO:0000256" key="4">
    <source>
        <dbReference type="ARBA" id="ARBA00022683"/>
    </source>
</evidence>
<evidence type="ECO:0000313" key="9">
    <source>
        <dbReference type="Proteomes" id="UP000831485"/>
    </source>
</evidence>
<dbReference type="Gene3D" id="3.30.1340.10">
    <property type="entry name" value="HPr-like"/>
    <property type="match status" value="1"/>
</dbReference>
<dbReference type="InterPro" id="IPR002114">
    <property type="entry name" value="PTS_HPr_Ser_P_site"/>
</dbReference>
<dbReference type="InterPro" id="IPR000032">
    <property type="entry name" value="HPr-like"/>
</dbReference>
<dbReference type="RefSeq" id="WP_183349776.1">
    <property type="nucleotide sequence ID" value="NZ_BLXY01000010.1"/>
</dbReference>
<dbReference type="EMBL" id="BLXY01000010">
    <property type="protein sequence ID" value="GFO65560.1"/>
    <property type="molecule type" value="Genomic_DNA"/>
</dbReference>
<reference evidence="7" key="3">
    <citation type="submission" date="2022-04" db="EMBL/GenBank/DDBJ databases">
        <authorList>
            <person name="Liu G."/>
        </authorList>
    </citation>
    <scope>NUCLEOTIDE SEQUENCE</scope>
    <source>
        <strain evidence="7">RG22</strain>
    </source>
</reference>
<dbReference type="Pfam" id="PF00381">
    <property type="entry name" value="PTS-HPr"/>
    <property type="match status" value="1"/>
</dbReference>
<dbReference type="Proteomes" id="UP000568888">
    <property type="component" value="Unassembled WGS sequence"/>
</dbReference>
<dbReference type="PROSITE" id="PS51350">
    <property type="entry name" value="PTS_HPR_DOM"/>
    <property type="match status" value="1"/>
</dbReference>
<sequence length="88" mass="9311">MIEGEFVIPNKLGLHARASALLVKTSSGFSSEIRIEREGVEVNGKSIMGIMMLAAAKGSTITLKVEGADEVEAYAAIGELIRNGFGEE</sequence>
<dbReference type="NCBIfam" id="TIGR01003">
    <property type="entry name" value="PTS_HPr_family"/>
    <property type="match status" value="1"/>
</dbReference>
<gene>
    <name evidence="6" type="primary">ptsH</name>
    <name evidence="6" type="ORF">GMPD_34790</name>
    <name evidence="7" type="ORF">M1B72_04045</name>
</gene>
<dbReference type="Proteomes" id="UP000831485">
    <property type="component" value="Chromosome"/>
</dbReference>
<reference evidence="6" key="2">
    <citation type="journal article" date="2021" name="Int. J. Syst. Evol. Microbiol.">
        <title>Geomonas silvestris sp. nov., Geomonas paludis sp. nov. and Geomonas limicola sp. nov., isolated from terrestrial environments, and emended description of the genus Geomonas.</title>
        <authorList>
            <person name="Itoh H."/>
            <person name="Xu Z."/>
            <person name="Masuda Y."/>
            <person name="Ushijima N."/>
            <person name="Hayakawa C."/>
            <person name="Shiratori Y."/>
            <person name="Senoo K."/>
        </authorList>
    </citation>
    <scope>NUCLEOTIDE SEQUENCE</scope>
    <source>
        <strain evidence="6">Red736</strain>
    </source>
</reference>
<evidence type="ECO:0000313" key="7">
    <source>
        <dbReference type="EMBL" id="UPU36889.1"/>
    </source>
</evidence>
<dbReference type="AlphaFoldDB" id="A0A6V8MZQ0"/>
<dbReference type="PRINTS" id="PR00107">
    <property type="entry name" value="PHOSPHOCPHPR"/>
</dbReference>
<evidence type="ECO:0000256" key="3">
    <source>
        <dbReference type="ARBA" id="ARBA00022490"/>
    </source>
</evidence>
<dbReference type="PROSITE" id="PS00369">
    <property type="entry name" value="PTS_HPR_HIS"/>
    <property type="match status" value="1"/>
</dbReference>
<evidence type="ECO:0000259" key="5">
    <source>
        <dbReference type="PROSITE" id="PS51350"/>
    </source>
</evidence>
<dbReference type="CDD" id="cd00367">
    <property type="entry name" value="PTS-HPr_like"/>
    <property type="match status" value="1"/>
</dbReference>
<dbReference type="InterPro" id="IPR050399">
    <property type="entry name" value="HPr"/>
</dbReference>
<dbReference type="InterPro" id="IPR001020">
    <property type="entry name" value="PTS_HPr_His_P_site"/>
</dbReference>
<comment type="similarity">
    <text evidence="2">Belongs to the HPr family.</text>
</comment>
<proteinExistence type="inferred from homology"/>